<name>A0AAW2NPQ1_SESRA</name>
<reference evidence="1" key="2">
    <citation type="journal article" date="2024" name="Plant">
        <title>Genomic evolution and insights into agronomic trait innovations of Sesamum species.</title>
        <authorList>
            <person name="Miao H."/>
            <person name="Wang L."/>
            <person name="Qu L."/>
            <person name="Liu H."/>
            <person name="Sun Y."/>
            <person name="Le M."/>
            <person name="Wang Q."/>
            <person name="Wei S."/>
            <person name="Zheng Y."/>
            <person name="Lin W."/>
            <person name="Duan Y."/>
            <person name="Cao H."/>
            <person name="Xiong S."/>
            <person name="Wang X."/>
            <person name="Wei L."/>
            <person name="Li C."/>
            <person name="Ma Q."/>
            <person name="Ju M."/>
            <person name="Zhao R."/>
            <person name="Li G."/>
            <person name="Mu C."/>
            <person name="Tian Q."/>
            <person name="Mei H."/>
            <person name="Zhang T."/>
            <person name="Gao T."/>
            <person name="Zhang H."/>
        </authorList>
    </citation>
    <scope>NUCLEOTIDE SEQUENCE</scope>
    <source>
        <strain evidence="1">G02</strain>
    </source>
</reference>
<gene>
    <name evidence="1" type="ORF">Sradi_4361400</name>
</gene>
<reference evidence="1" key="1">
    <citation type="submission" date="2020-06" db="EMBL/GenBank/DDBJ databases">
        <authorList>
            <person name="Li T."/>
            <person name="Hu X."/>
            <person name="Zhang T."/>
            <person name="Song X."/>
            <person name="Zhang H."/>
            <person name="Dai N."/>
            <person name="Sheng W."/>
            <person name="Hou X."/>
            <person name="Wei L."/>
        </authorList>
    </citation>
    <scope>NUCLEOTIDE SEQUENCE</scope>
    <source>
        <strain evidence="1">G02</strain>
        <tissue evidence="1">Leaf</tissue>
    </source>
</reference>
<organism evidence="1">
    <name type="scientific">Sesamum radiatum</name>
    <name type="common">Black benniseed</name>
    <dbReference type="NCBI Taxonomy" id="300843"/>
    <lineage>
        <taxon>Eukaryota</taxon>
        <taxon>Viridiplantae</taxon>
        <taxon>Streptophyta</taxon>
        <taxon>Embryophyta</taxon>
        <taxon>Tracheophyta</taxon>
        <taxon>Spermatophyta</taxon>
        <taxon>Magnoliopsida</taxon>
        <taxon>eudicotyledons</taxon>
        <taxon>Gunneridae</taxon>
        <taxon>Pentapetalae</taxon>
        <taxon>asterids</taxon>
        <taxon>lamiids</taxon>
        <taxon>Lamiales</taxon>
        <taxon>Pedaliaceae</taxon>
        <taxon>Sesamum</taxon>
    </lineage>
</organism>
<comment type="caution">
    <text evidence="1">The sequence shown here is derived from an EMBL/GenBank/DDBJ whole genome shotgun (WGS) entry which is preliminary data.</text>
</comment>
<dbReference type="EMBL" id="JACGWJ010000019">
    <property type="protein sequence ID" value="KAL0345301.1"/>
    <property type="molecule type" value="Genomic_DNA"/>
</dbReference>
<accession>A0AAW2NPQ1</accession>
<proteinExistence type="predicted"/>
<sequence length="70" mass="7446">MSPSAFSSEASTSDRVATWTGTSAATCSRIATTTICWMARNKAGHSSSMEMFEEVLRRGGSATIAQNPRT</sequence>
<dbReference type="AlphaFoldDB" id="A0AAW2NPQ1"/>
<protein>
    <submittedName>
        <fullName evidence="1">Uncharacterized protein</fullName>
    </submittedName>
</protein>
<evidence type="ECO:0000313" key="1">
    <source>
        <dbReference type="EMBL" id="KAL0345301.1"/>
    </source>
</evidence>